<proteinExistence type="predicted"/>
<sequence length="150" mass="17555">MAFSAGLRYNSPKYYWLGVNWNYLDHNYLDPAALLRTENFVNSAYTGTPYANITEAELRRVLAQYQLPSAHFVNVNAGKSWLIGKYYVLVSATVNNVLNNKNYITSGFEQTRNTSYQTYVQDFDRENSLFAPKFWYTQGRSYFVNLQFRF</sequence>
<evidence type="ECO:0000313" key="5">
    <source>
        <dbReference type="Proteomes" id="UP001432059"/>
    </source>
</evidence>
<keyword evidence="2" id="KW-0472">Membrane</keyword>
<dbReference type="SUPFAM" id="SSF56935">
    <property type="entry name" value="Porins"/>
    <property type="match status" value="1"/>
</dbReference>
<evidence type="ECO:0000256" key="1">
    <source>
        <dbReference type="ARBA" id="ARBA00004442"/>
    </source>
</evidence>
<evidence type="ECO:0000256" key="2">
    <source>
        <dbReference type="ARBA" id="ARBA00023136"/>
    </source>
</evidence>
<keyword evidence="5" id="KW-1185">Reference proteome</keyword>
<keyword evidence="3" id="KW-0998">Cell outer membrane</keyword>
<name>A0AAU0F0D0_9FLAO</name>
<dbReference type="KEGG" id="bpor:BPO_1515"/>
<accession>A0AAU0F0D0</accession>
<dbReference type="InterPro" id="IPR036942">
    <property type="entry name" value="Beta-barrel_TonB_sf"/>
</dbReference>
<dbReference type="EMBL" id="CP136426">
    <property type="protein sequence ID" value="WOC52162.1"/>
    <property type="molecule type" value="Genomic_DNA"/>
</dbReference>
<protein>
    <recommendedName>
        <fullName evidence="6">TonB-dependent receptor</fullName>
    </recommendedName>
</protein>
<gene>
    <name evidence="4" type="ORF">BPO_1515</name>
</gene>
<dbReference type="Proteomes" id="UP001432059">
    <property type="component" value="Chromosome"/>
</dbReference>
<comment type="subcellular location">
    <subcellularLocation>
        <location evidence="1">Cell outer membrane</location>
    </subcellularLocation>
</comment>
<dbReference type="AlphaFoldDB" id="A0AAU0F0D0"/>
<evidence type="ECO:0008006" key="6">
    <source>
        <dbReference type="Google" id="ProtNLM"/>
    </source>
</evidence>
<dbReference type="Gene3D" id="2.40.170.20">
    <property type="entry name" value="TonB-dependent receptor, beta-barrel domain"/>
    <property type="match status" value="1"/>
</dbReference>
<dbReference type="RefSeq" id="WP_327983685.1">
    <property type="nucleotide sequence ID" value="NZ_CP136426.1"/>
</dbReference>
<evidence type="ECO:0000256" key="3">
    <source>
        <dbReference type="ARBA" id="ARBA00023237"/>
    </source>
</evidence>
<dbReference type="GO" id="GO:0009279">
    <property type="term" value="C:cell outer membrane"/>
    <property type="evidence" value="ECO:0007669"/>
    <property type="project" value="UniProtKB-SubCell"/>
</dbReference>
<organism evidence="4 5">
    <name type="scientific">Bergeyella porcorum</name>
    <dbReference type="NCBI Taxonomy" id="1735111"/>
    <lineage>
        <taxon>Bacteria</taxon>
        <taxon>Pseudomonadati</taxon>
        <taxon>Bacteroidota</taxon>
        <taxon>Flavobacteriia</taxon>
        <taxon>Flavobacteriales</taxon>
        <taxon>Weeksellaceae</taxon>
        <taxon>Bergeyella</taxon>
    </lineage>
</organism>
<evidence type="ECO:0000313" key="4">
    <source>
        <dbReference type="EMBL" id="WOC52162.1"/>
    </source>
</evidence>
<reference evidence="4" key="1">
    <citation type="submission" date="2023-10" db="EMBL/GenBank/DDBJ databases">
        <title>Characterization and whole genome sequencing of a novel strain of Bergeyella porcorum QD2021 isolated from pig.</title>
        <authorList>
            <person name="Liu G."/>
            <person name="Chen C."/>
            <person name="Han X."/>
        </authorList>
    </citation>
    <scope>NUCLEOTIDE SEQUENCE</scope>
    <source>
        <strain evidence="4">QD2021</strain>
    </source>
</reference>